<evidence type="ECO:0000313" key="2">
    <source>
        <dbReference type="Proteomes" id="UP000247459"/>
    </source>
</evidence>
<organism evidence="1 2">
    <name type="scientific">Paenibacillus illinoisensis</name>
    <dbReference type="NCBI Taxonomy" id="59845"/>
    <lineage>
        <taxon>Bacteria</taxon>
        <taxon>Bacillati</taxon>
        <taxon>Bacillota</taxon>
        <taxon>Bacilli</taxon>
        <taxon>Bacillales</taxon>
        <taxon>Paenibacillaceae</taxon>
        <taxon>Paenibacillus</taxon>
    </lineage>
</organism>
<gene>
    <name evidence="1" type="ORF">PIL02S_01774</name>
</gene>
<protein>
    <submittedName>
        <fullName evidence="1">Uncharacterized protein</fullName>
    </submittedName>
</protein>
<dbReference type="RefSeq" id="WP_110757701.1">
    <property type="nucleotide sequence ID" value="NZ_PRLG01000014.1"/>
</dbReference>
<name>A0A2W0CCF1_9BACL</name>
<reference evidence="1 2" key="1">
    <citation type="submission" date="2018-01" db="EMBL/GenBank/DDBJ databases">
        <title>Genome sequence of the PGP bacterium Paenibacillus illinoisensis E3.</title>
        <authorList>
            <person name="Rolli E."/>
            <person name="Marasco R."/>
            <person name="Bessem C."/>
            <person name="Michoud G."/>
            <person name="Gaiarsa S."/>
            <person name="Borin S."/>
            <person name="Daffonchio D."/>
        </authorList>
    </citation>
    <scope>NUCLEOTIDE SEQUENCE [LARGE SCALE GENOMIC DNA]</scope>
    <source>
        <strain evidence="1 2">E3</strain>
    </source>
</reference>
<proteinExistence type="predicted"/>
<accession>A0A2W0CCF1</accession>
<comment type="caution">
    <text evidence="1">The sequence shown here is derived from an EMBL/GenBank/DDBJ whole genome shotgun (WGS) entry which is preliminary data.</text>
</comment>
<sequence length="150" mass="16216">MVKTIDARTSQGSNGRNILTPSFTNGVPLLFAQLGLQVNNPGASVRTIFSGIVELTANDLPINRNLVIEVYRGLGASQQLVYRAGTIVIANEFFSPCVFSFTGSEYNVPTSGSGQIIYSAYAVFTYNPLFSVNNVRLGPESFNATMYSDD</sequence>
<dbReference type="OrthoDB" id="2641610at2"/>
<dbReference type="EMBL" id="PRLG01000014">
    <property type="protein sequence ID" value="PYY29857.1"/>
    <property type="molecule type" value="Genomic_DNA"/>
</dbReference>
<dbReference type="AlphaFoldDB" id="A0A2W0CCF1"/>
<dbReference type="Proteomes" id="UP000247459">
    <property type="component" value="Unassembled WGS sequence"/>
</dbReference>
<evidence type="ECO:0000313" key="1">
    <source>
        <dbReference type="EMBL" id="PYY29857.1"/>
    </source>
</evidence>